<reference evidence="2" key="1">
    <citation type="submission" date="2013-05" db="EMBL/GenBank/DDBJ databases">
        <title>The Genome sequence of Mucor circinelloides f. circinelloides 1006PhL.</title>
        <authorList>
            <consortium name="The Broad Institute Genomics Platform"/>
            <person name="Cuomo C."/>
            <person name="Earl A."/>
            <person name="Findley K."/>
            <person name="Lee S.C."/>
            <person name="Walker B."/>
            <person name="Young S."/>
            <person name="Zeng Q."/>
            <person name="Gargeya S."/>
            <person name="Fitzgerald M."/>
            <person name="Haas B."/>
            <person name="Abouelleil A."/>
            <person name="Allen A.W."/>
            <person name="Alvarado L."/>
            <person name="Arachchi H.M."/>
            <person name="Berlin A.M."/>
            <person name="Chapman S.B."/>
            <person name="Gainer-Dewar J."/>
            <person name="Goldberg J."/>
            <person name="Griggs A."/>
            <person name="Gujja S."/>
            <person name="Hansen M."/>
            <person name="Howarth C."/>
            <person name="Imamovic A."/>
            <person name="Ireland A."/>
            <person name="Larimer J."/>
            <person name="McCowan C."/>
            <person name="Murphy C."/>
            <person name="Pearson M."/>
            <person name="Poon T.W."/>
            <person name="Priest M."/>
            <person name="Roberts A."/>
            <person name="Saif S."/>
            <person name="Shea T."/>
            <person name="Sisk P."/>
            <person name="Sykes S."/>
            <person name="Wortman J."/>
            <person name="Nusbaum C."/>
            <person name="Birren B."/>
        </authorList>
    </citation>
    <scope>NUCLEOTIDE SEQUENCE [LARGE SCALE GENOMIC DNA]</scope>
    <source>
        <strain evidence="2">1006PhL</strain>
    </source>
</reference>
<protein>
    <submittedName>
        <fullName evidence="1">Uncharacterized protein</fullName>
    </submittedName>
</protein>
<organism evidence="1 2">
    <name type="scientific">Mucor circinelloides f. circinelloides (strain 1006PhL)</name>
    <name type="common">Mucormycosis agent</name>
    <name type="synonym">Calyptromyces circinelloides</name>
    <dbReference type="NCBI Taxonomy" id="1220926"/>
    <lineage>
        <taxon>Eukaryota</taxon>
        <taxon>Fungi</taxon>
        <taxon>Fungi incertae sedis</taxon>
        <taxon>Mucoromycota</taxon>
        <taxon>Mucoromycotina</taxon>
        <taxon>Mucoromycetes</taxon>
        <taxon>Mucorales</taxon>
        <taxon>Mucorineae</taxon>
        <taxon>Mucoraceae</taxon>
        <taxon>Mucor</taxon>
    </lineage>
</organism>
<dbReference type="AlphaFoldDB" id="S2JWP4"/>
<dbReference type="EMBL" id="KE123897">
    <property type="protein sequence ID" value="EPB92847.1"/>
    <property type="molecule type" value="Genomic_DNA"/>
</dbReference>
<dbReference type="InParanoid" id="S2JWP4"/>
<accession>S2JWP4</accession>
<gene>
    <name evidence="1" type="ORF">HMPREF1544_00286</name>
</gene>
<dbReference type="OrthoDB" id="10331708at2759"/>
<name>S2JWP4_MUCC1</name>
<evidence type="ECO:0000313" key="1">
    <source>
        <dbReference type="EMBL" id="EPB92847.1"/>
    </source>
</evidence>
<dbReference type="VEuPathDB" id="FungiDB:HMPREF1544_00286"/>
<dbReference type="Proteomes" id="UP000014254">
    <property type="component" value="Unassembled WGS sequence"/>
</dbReference>
<evidence type="ECO:0000313" key="2">
    <source>
        <dbReference type="Proteomes" id="UP000014254"/>
    </source>
</evidence>
<sequence length="77" mass="8480">MASSLASGLSSQQEDYLKYSTGWPGIAIECESLEIFKLDLGALVVELKIAAEQQIKSIKDSMQEARIALLQQLHRSV</sequence>
<keyword evidence="2" id="KW-1185">Reference proteome</keyword>
<proteinExistence type="predicted"/>